<dbReference type="GO" id="GO:0005524">
    <property type="term" value="F:ATP binding"/>
    <property type="evidence" value="ECO:0007669"/>
    <property type="project" value="UniProtKB-KW"/>
</dbReference>
<keyword evidence="6" id="KW-0119">Carbohydrate metabolism</keyword>
<dbReference type="EC" id="2.7.1.45" evidence="11"/>
<dbReference type="InterPro" id="IPR002173">
    <property type="entry name" value="Carboh/pur_kinase_PfkB_CS"/>
</dbReference>
<evidence type="ECO:0000256" key="1">
    <source>
        <dbReference type="ARBA" id="ARBA00010688"/>
    </source>
</evidence>
<dbReference type="InterPro" id="IPR029056">
    <property type="entry name" value="Ribokinase-like"/>
</dbReference>
<evidence type="ECO:0000256" key="5">
    <source>
        <dbReference type="ARBA" id="ARBA00022840"/>
    </source>
</evidence>
<evidence type="ECO:0000259" key="15">
    <source>
        <dbReference type="Pfam" id="PF00294"/>
    </source>
</evidence>
<evidence type="ECO:0000256" key="6">
    <source>
        <dbReference type="ARBA" id="ARBA00023277"/>
    </source>
</evidence>
<evidence type="ECO:0000256" key="10">
    <source>
        <dbReference type="ARBA" id="ARBA00054997"/>
    </source>
</evidence>
<accession>A0A1X7AIV3</accession>
<proteinExistence type="inferred from homology"/>
<evidence type="ECO:0000256" key="11">
    <source>
        <dbReference type="ARBA" id="ARBA00066369"/>
    </source>
</evidence>
<keyword evidence="2 16" id="KW-0808">Transferase</keyword>
<dbReference type="Proteomes" id="UP000196573">
    <property type="component" value="Unassembled WGS sequence"/>
</dbReference>
<gene>
    <name evidence="16" type="primary">kdgK_1</name>
    <name evidence="16" type="ORF">EHSB41UT_01066</name>
</gene>
<name>A0A1X7AIV3_9GAMM</name>
<dbReference type="InterPro" id="IPR052700">
    <property type="entry name" value="Carb_kinase_PfkB-like"/>
</dbReference>
<evidence type="ECO:0000256" key="14">
    <source>
        <dbReference type="ARBA" id="ARBA00080545"/>
    </source>
</evidence>
<dbReference type="Pfam" id="PF00294">
    <property type="entry name" value="PfkB"/>
    <property type="match status" value="1"/>
</dbReference>
<keyword evidence="3" id="KW-0547">Nucleotide-binding</keyword>
<dbReference type="GO" id="GO:0008673">
    <property type="term" value="F:2-dehydro-3-deoxygluconokinase activity"/>
    <property type="evidence" value="ECO:0007669"/>
    <property type="project" value="UniProtKB-EC"/>
</dbReference>
<dbReference type="InterPro" id="IPR011611">
    <property type="entry name" value="PfkB_dom"/>
</dbReference>
<dbReference type="FunFam" id="3.40.1190.20:FF:000011">
    <property type="entry name" value="2-dehydro-3-deoxygluconokinase, putative"/>
    <property type="match status" value="1"/>
</dbReference>
<dbReference type="PROSITE" id="PS00584">
    <property type="entry name" value="PFKB_KINASES_2"/>
    <property type="match status" value="1"/>
</dbReference>
<dbReference type="SUPFAM" id="SSF53613">
    <property type="entry name" value="Ribokinase-like"/>
    <property type="match status" value="1"/>
</dbReference>
<protein>
    <recommendedName>
        <fullName evidence="12">2-dehydro-3-deoxygluconokinase</fullName>
        <ecNumber evidence="11">2.7.1.45</ecNumber>
    </recommendedName>
    <alternativeName>
        <fullName evidence="13">2-keto-3-deoxygluconokinase</fullName>
    </alternativeName>
    <alternativeName>
        <fullName evidence="14">3-deoxy-2-oxo-D-gluconate kinase</fullName>
    </alternativeName>
    <alternativeName>
        <fullName evidence="8">KDG kinase</fullName>
    </alternativeName>
</protein>
<evidence type="ECO:0000256" key="7">
    <source>
        <dbReference type="ARBA" id="ARBA00043951"/>
    </source>
</evidence>
<comment type="function">
    <text evidence="10">Catalyzes the phosphorylation of 2-keto-3-deoxygluconate (KDG) to produce 2-keto-3-deoxy-6-phosphogluconate (KDPG).</text>
</comment>
<keyword evidence="4 16" id="KW-0418">Kinase</keyword>
<feature type="domain" description="Carbohydrate kinase PfkB" evidence="15">
    <location>
        <begin position="10"/>
        <end position="296"/>
    </location>
</feature>
<organism evidence="16 17">
    <name type="scientific">Parendozoicomonas haliclonae</name>
    <dbReference type="NCBI Taxonomy" id="1960125"/>
    <lineage>
        <taxon>Bacteria</taxon>
        <taxon>Pseudomonadati</taxon>
        <taxon>Pseudomonadota</taxon>
        <taxon>Gammaproteobacteria</taxon>
        <taxon>Oceanospirillales</taxon>
        <taxon>Endozoicomonadaceae</taxon>
        <taxon>Parendozoicomonas</taxon>
    </lineage>
</organism>
<dbReference type="PANTHER" id="PTHR43320:SF2">
    <property type="entry name" value="2-DEHYDRO-3-DEOXYGLUCONOKINASE_2-DEHYDRO-3-DEOXYGALACTONOKINASE"/>
    <property type="match status" value="1"/>
</dbReference>
<keyword evidence="5" id="KW-0067">ATP-binding</keyword>
<reference evidence="16 17" key="1">
    <citation type="submission" date="2017-03" db="EMBL/GenBank/DDBJ databases">
        <authorList>
            <person name="Afonso C.L."/>
            <person name="Miller P.J."/>
            <person name="Scott M.A."/>
            <person name="Spackman E."/>
            <person name="Goraichik I."/>
            <person name="Dimitrov K.M."/>
            <person name="Suarez D.L."/>
            <person name="Swayne D.E."/>
        </authorList>
    </citation>
    <scope>NUCLEOTIDE SEQUENCE [LARGE SCALE GENOMIC DNA]</scope>
    <source>
        <strain evidence="16">SB41UT1</strain>
    </source>
</reference>
<evidence type="ECO:0000256" key="13">
    <source>
        <dbReference type="ARBA" id="ARBA00075711"/>
    </source>
</evidence>
<dbReference type="CDD" id="cd01166">
    <property type="entry name" value="KdgK"/>
    <property type="match status" value="1"/>
</dbReference>
<dbReference type="EMBL" id="FWPT01000002">
    <property type="protein sequence ID" value="SMA39597.1"/>
    <property type="molecule type" value="Genomic_DNA"/>
</dbReference>
<dbReference type="AlphaFoldDB" id="A0A1X7AIV3"/>
<dbReference type="Gene3D" id="3.40.1190.20">
    <property type="match status" value="1"/>
</dbReference>
<evidence type="ECO:0000256" key="9">
    <source>
        <dbReference type="ARBA" id="ARBA00050729"/>
    </source>
</evidence>
<evidence type="ECO:0000256" key="12">
    <source>
        <dbReference type="ARBA" id="ARBA00067931"/>
    </source>
</evidence>
<dbReference type="PANTHER" id="PTHR43320">
    <property type="entry name" value="SUGAR KINASE"/>
    <property type="match status" value="1"/>
</dbReference>
<keyword evidence="17" id="KW-1185">Reference proteome</keyword>
<evidence type="ECO:0000313" key="16">
    <source>
        <dbReference type="EMBL" id="SMA39597.1"/>
    </source>
</evidence>
<evidence type="ECO:0000256" key="8">
    <source>
        <dbReference type="ARBA" id="ARBA00044254"/>
    </source>
</evidence>
<evidence type="ECO:0000256" key="3">
    <source>
        <dbReference type="ARBA" id="ARBA00022741"/>
    </source>
</evidence>
<comment type="catalytic activity">
    <reaction evidence="9">
        <text>2-dehydro-3-deoxy-D-gluconate + ATP = 2-dehydro-3-deoxy-6-phospho-D-gluconate + ADP + H(+)</text>
        <dbReference type="Rhea" id="RHEA:14797"/>
        <dbReference type="ChEBI" id="CHEBI:15378"/>
        <dbReference type="ChEBI" id="CHEBI:30616"/>
        <dbReference type="ChEBI" id="CHEBI:57569"/>
        <dbReference type="ChEBI" id="CHEBI:57990"/>
        <dbReference type="ChEBI" id="CHEBI:456216"/>
        <dbReference type="EC" id="2.7.1.45"/>
    </reaction>
</comment>
<sequence>MVELSDQGNNTYKRAFAGDTLNAAVYLSRCLQGTGHKVHYVTAVGDDTLSDMMISEWQSEGIVCDTIAHIKDKAPGLYSISLDEHGERTFSYWRNDSAARRMLDNGLNEEQLERLTANFDILFLSGITLAILDTESRTHLMNLLRKARDNGAEIVFDSNYRPCLWASEDAARDAMGETLALATMALVTFDDEQALWNDESPEATTNRLRELGIAKAVVKLGAEGCLTIDYSAQDEATPVTTIPVEKVVDTTSAGDSFNGGFLSAYMEGKDLETCCQRGNALAGIVIQHRGAIIPKEITDTFAQTN</sequence>
<evidence type="ECO:0000256" key="2">
    <source>
        <dbReference type="ARBA" id="ARBA00022679"/>
    </source>
</evidence>
<comment type="pathway">
    <text evidence="7">Carbohydrate acid metabolism; 2-dehydro-3-deoxy-D-gluconate degradation; D-glyceraldehyde 3-phosphate and pyruvate from 2-dehydro-3-deoxy-D-gluconate: step 1/2.</text>
</comment>
<evidence type="ECO:0000256" key="4">
    <source>
        <dbReference type="ARBA" id="ARBA00022777"/>
    </source>
</evidence>
<comment type="similarity">
    <text evidence="1">Belongs to the carbohydrate kinase PfkB family.</text>
</comment>
<evidence type="ECO:0000313" key="17">
    <source>
        <dbReference type="Proteomes" id="UP000196573"/>
    </source>
</evidence>